<dbReference type="Proteomes" id="UP000008896">
    <property type="component" value="Chromosome"/>
</dbReference>
<evidence type="ECO:0000313" key="4">
    <source>
        <dbReference type="Proteomes" id="UP000008896"/>
    </source>
</evidence>
<sequence length="216" mass="22569">MVSRYSAYRRGPDVISPDVIDRILVGACAAVWLVFTGVSVAAAVALMDLGRGFHEMAGNPHTTWVLYAVIVVSALVIVGAIPVLLRARRMAEAEPATRPTGASVRGGRSIGSGHPAKRAVAESAPVQHADAFEVAAEWSSEAVDRIWLRGTVVLTSAIGIALIAVAAATYLMAVGHDGPSWISYGLAGAVTAGMPVIEWLYARQLRRVVATSPGCA</sequence>
<evidence type="ECO:0000256" key="2">
    <source>
        <dbReference type="SAM" id="Phobius"/>
    </source>
</evidence>
<dbReference type="KEGG" id="mce:MCAN_22191"/>
<gene>
    <name evidence="3" type="ordered locus">MCAN_22191</name>
</gene>
<reference evidence="3 4" key="1">
    <citation type="journal article" date="2012" name="PLoS Negl. Trop. Dis.">
        <title>The Genome of Mycobacterium Africanum West African 2 Reveals a Lineage-Specific Locus and Genome Erosion Common to the M. tuberculosis Complex.</title>
        <authorList>
            <person name="Bentley S.D."/>
            <person name="Comas I."/>
            <person name="Bryant J.M."/>
            <person name="Walker D."/>
            <person name="Smith N.H."/>
            <person name="Harris S.R."/>
            <person name="Thurston S."/>
            <person name="Gagneux S."/>
            <person name="Wood J."/>
            <person name="Antonio M."/>
            <person name="Quail M.A."/>
            <person name="Gehre F."/>
            <person name="Adegbola R.A."/>
            <person name="Parkhill J."/>
            <person name="de Jong B.C."/>
        </authorList>
    </citation>
    <scope>NUCLEOTIDE SEQUENCE [LARGE SCALE GENOMIC DNA]</scope>
    <source>
        <strain evidence="3 4">CIPT 140010059</strain>
    </source>
</reference>
<dbReference type="RefSeq" id="WP_014001177.1">
    <property type="nucleotide sequence ID" value="NC_015848.1"/>
</dbReference>
<feature type="region of interest" description="Disordered" evidence="1">
    <location>
        <begin position="96"/>
        <end position="115"/>
    </location>
</feature>
<keyword evidence="2" id="KW-0472">Membrane</keyword>
<dbReference type="Pfam" id="PF10812">
    <property type="entry name" value="DUF2561"/>
    <property type="match status" value="1"/>
</dbReference>
<organism evidence="3 4">
    <name type="scientific">Mycobacterium canettii (strain CIPT 140010059)</name>
    <dbReference type="NCBI Taxonomy" id="1048245"/>
    <lineage>
        <taxon>Bacteria</taxon>
        <taxon>Bacillati</taxon>
        <taxon>Actinomycetota</taxon>
        <taxon>Actinomycetes</taxon>
        <taxon>Mycobacteriales</taxon>
        <taxon>Mycobacteriaceae</taxon>
        <taxon>Mycobacterium</taxon>
        <taxon>Mycobacterium tuberculosis complex</taxon>
    </lineage>
</organism>
<reference evidence="3 4" key="2">
    <citation type="journal article" date="2013" name="Nat. Genet.">
        <title>Genomic analysis of smooth tubercle bacilli provides insights into ancestry and pathoadaptation of Mycobacterium tuberculosis.</title>
        <authorList>
            <person name="Supply P."/>
            <person name="Marceau M."/>
            <person name="Mangenot S."/>
            <person name="Roche D."/>
            <person name="Rouanet C."/>
            <person name="Khanna V."/>
            <person name="Majlessi L."/>
            <person name="Criscuolo A."/>
            <person name="Tap J."/>
            <person name="Pawlik A."/>
            <person name="Fiette L."/>
            <person name="Orgeur M."/>
            <person name="Fabre M."/>
            <person name="Parmentier C."/>
            <person name="Frigui W."/>
            <person name="Simeone R."/>
            <person name="Boritsch E.C."/>
            <person name="Debrie A.S."/>
            <person name="Willery E."/>
            <person name="Walker D."/>
            <person name="Quail M.A."/>
            <person name="Ma L."/>
            <person name="Bouchier C."/>
            <person name="Salvignol G."/>
            <person name="Sayes F."/>
            <person name="Cascioferro A."/>
            <person name="Seemann T."/>
            <person name="Barbe V."/>
            <person name="Locht C."/>
            <person name="Gutierrez M.C."/>
            <person name="Leclerc C."/>
            <person name="Bentley S.D."/>
            <person name="Stinear T.P."/>
            <person name="Brisse S."/>
            <person name="Medigue C."/>
            <person name="Parkhill J."/>
            <person name="Cruveiller S."/>
            <person name="Brosch R."/>
        </authorList>
    </citation>
    <scope>NUCLEOTIDE SEQUENCE [LARGE SCALE GENOMIC DNA]</scope>
    <source>
        <strain evidence="3 4">CIPT 140010059</strain>
    </source>
</reference>
<dbReference type="GeneID" id="45426173"/>
<evidence type="ECO:0000313" key="3">
    <source>
        <dbReference type="EMBL" id="CCC44551.1"/>
    </source>
</evidence>
<evidence type="ECO:0000256" key="1">
    <source>
        <dbReference type="SAM" id="MobiDB-lite"/>
    </source>
</evidence>
<name>A0AB72XPA1_MYCCP</name>
<feature type="transmembrane region" description="Helical" evidence="2">
    <location>
        <begin position="181"/>
        <end position="201"/>
    </location>
</feature>
<feature type="transmembrane region" description="Helical" evidence="2">
    <location>
        <begin position="23"/>
        <end position="44"/>
    </location>
</feature>
<keyword evidence="2" id="KW-1133">Transmembrane helix</keyword>
<accession>A0AB72XPA1</accession>
<dbReference type="EMBL" id="HE572590">
    <property type="protein sequence ID" value="CCC44551.1"/>
    <property type="molecule type" value="Genomic_DNA"/>
</dbReference>
<protein>
    <submittedName>
        <fullName evidence="3">Conserved transmembrane protein</fullName>
    </submittedName>
</protein>
<dbReference type="InterPro" id="IPR024381">
    <property type="entry name" value="DUF2561"/>
</dbReference>
<feature type="transmembrane region" description="Helical" evidence="2">
    <location>
        <begin position="64"/>
        <end position="85"/>
    </location>
</feature>
<keyword evidence="2 3" id="KW-0812">Transmembrane</keyword>
<dbReference type="AlphaFoldDB" id="A0AB72XPA1"/>
<proteinExistence type="predicted"/>
<feature type="transmembrane region" description="Helical" evidence="2">
    <location>
        <begin position="152"/>
        <end position="175"/>
    </location>
</feature>